<name>A0AA37T6H2_9GAMM</name>
<dbReference type="Proteomes" id="UP001156870">
    <property type="component" value="Unassembled WGS sequence"/>
</dbReference>
<evidence type="ECO:0008006" key="3">
    <source>
        <dbReference type="Google" id="ProtNLM"/>
    </source>
</evidence>
<evidence type="ECO:0000313" key="1">
    <source>
        <dbReference type="EMBL" id="GLS27900.1"/>
    </source>
</evidence>
<gene>
    <name evidence="1" type="ORF">GCM10007877_36190</name>
</gene>
<dbReference type="EMBL" id="BSPD01000092">
    <property type="protein sequence ID" value="GLS27900.1"/>
    <property type="molecule type" value="Genomic_DNA"/>
</dbReference>
<sequence>MAKLEKVLAAEQLHPVNYKYPSRSAPIEVLATETIPAAVSKCPKYDQVHFVTHSMGGILVRQYLHDHTLEKLGRVVMLGPPNQGSEVVDSYQHVPGFTLFGGPAGFQLGTGEASVPGHLGPVNFELGVIAGSRSINLILSLFLPGKDDGKVTIESTKVEGMTDHITLPVTHPFMMKNKKVIQQVLQFLEHGAFQSPETTEAQPPAKT</sequence>
<dbReference type="Gene3D" id="3.40.50.1820">
    <property type="entry name" value="alpha/beta hydrolase"/>
    <property type="match status" value="1"/>
</dbReference>
<organism evidence="1 2">
    <name type="scientific">Marinibactrum halimedae</name>
    <dbReference type="NCBI Taxonomy" id="1444977"/>
    <lineage>
        <taxon>Bacteria</taxon>
        <taxon>Pseudomonadati</taxon>
        <taxon>Pseudomonadota</taxon>
        <taxon>Gammaproteobacteria</taxon>
        <taxon>Cellvibrionales</taxon>
        <taxon>Cellvibrionaceae</taxon>
        <taxon>Marinibactrum</taxon>
    </lineage>
</organism>
<dbReference type="PANTHER" id="PTHR37946">
    <property type="entry name" value="SLL1969 PROTEIN"/>
    <property type="match status" value="1"/>
</dbReference>
<dbReference type="PANTHER" id="PTHR37946:SF1">
    <property type="entry name" value="SLL1969 PROTEIN"/>
    <property type="match status" value="1"/>
</dbReference>
<reference evidence="1 2" key="1">
    <citation type="journal article" date="2014" name="Int. J. Syst. Evol. Microbiol.">
        <title>Complete genome sequence of Corynebacterium casei LMG S-19264T (=DSM 44701T), isolated from a smear-ripened cheese.</title>
        <authorList>
            <consortium name="US DOE Joint Genome Institute (JGI-PGF)"/>
            <person name="Walter F."/>
            <person name="Albersmeier A."/>
            <person name="Kalinowski J."/>
            <person name="Ruckert C."/>
        </authorList>
    </citation>
    <scope>NUCLEOTIDE SEQUENCE [LARGE SCALE GENOMIC DNA]</scope>
    <source>
        <strain evidence="1 2">NBRC 110095</strain>
    </source>
</reference>
<protein>
    <recommendedName>
        <fullName evidence="3">Alpha/beta hydrolase</fullName>
    </recommendedName>
</protein>
<dbReference type="SUPFAM" id="SSF53474">
    <property type="entry name" value="alpha/beta-Hydrolases"/>
    <property type="match status" value="1"/>
</dbReference>
<comment type="caution">
    <text evidence="1">The sequence shown here is derived from an EMBL/GenBank/DDBJ whole genome shotgun (WGS) entry which is preliminary data.</text>
</comment>
<dbReference type="AlphaFoldDB" id="A0AA37T6H2"/>
<dbReference type="InterPro" id="IPR029058">
    <property type="entry name" value="AB_hydrolase_fold"/>
</dbReference>
<accession>A0AA37T6H2</accession>
<keyword evidence="2" id="KW-1185">Reference proteome</keyword>
<proteinExistence type="predicted"/>
<evidence type="ECO:0000313" key="2">
    <source>
        <dbReference type="Proteomes" id="UP001156870"/>
    </source>
</evidence>